<comment type="catalytic activity">
    <reaction evidence="3">
        <text>2 GTP = 3',3'-c-di-GMP + 2 diphosphate</text>
        <dbReference type="Rhea" id="RHEA:24898"/>
        <dbReference type="ChEBI" id="CHEBI:33019"/>
        <dbReference type="ChEBI" id="CHEBI:37565"/>
        <dbReference type="ChEBI" id="CHEBI:58805"/>
        <dbReference type="EC" id="2.7.7.65"/>
    </reaction>
</comment>
<dbReference type="SUPFAM" id="SSF55073">
    <property type="entry name" value="Nucleotide cyclase"/>
    <property type="match status" value="1"/>
</dbReference>
<evidence type="ECO:0000256" key="2">
    <source>
        <dbReference type="ARBA" id="ARBA00012528"/>
    </source>
</evidence>
<dbReference type="SMART" id="SM00267">
    <property type="entry name" value="GGDEF"/>
    <property type="match status" value="1"/>
</dbReference>
<comment type="cofactor">
    <cofactor evidence="1">
        <name>Mg(2+)</name>
        <dbReference type="ChEBI" id="CHEBI:18420"/>
    </cofactor>
</comment>
<dbReference type="InterPro" id="IPR050469">
    <property type="entry name" value="Diguanylate_Cyclase"/>
</dbReference>
<evidence type="ECO:0000259" key="5">
    <source>
        <dbReference type="PROSITE" id="PS50887"/>
    </source>
</evidence>
<dbReference type="AlphaFoldDB" id="A0A378JPF3"/>
<feature type="transmembrane region" description="Helical" evidence="4">
    <location>
        <begin position="68"/>
        <end position="87"/>
    </location>
</feature>
<dbReference type="Pfam" id="PF00990">
    <property type="entry name" value="GGDEF"/>
    <property type="match status" value="1"/>
</dbReference>
<dbReference type="GO" id="GO:1902201">
    <property type="term" value="P:negative regulation of bacterial-type flagellum-dependent cell motility"/>
    <property type="evidence" value="ECO:0007669"/>
    <property type="project" value="TreeGrafter"/>
</dbReference>
<keyword evidence="4" id="KW-0812">Transmembrane</keyword>
<dbReference type="GO" id="GO:0005886">
    <property type="term" value="C:plasma membrane"/>
    <property type="evidence" value="ECO:0007669"/>
    <property type="project" value="TreeGrafter"/>
</dbReference>
<protein>
    <recommendedName>
        <fullName evidence="2">diguanylate cyclase</fullName>
        <ecNumber evidence="2">2.7.7.65</ecNumber>
    </recommendedName>
</protein>
<evidence type="ECO:0000313" key="7">
    <source>
        <dbReference type="Proteomes" id="UP000254968"/>
    </source>
</evidence>
<dbReference type="EMBL" id="UGNV01000002">
    <property type="protein sequence ID" value="STX55475.1"/>
    <property type="molecule type" value="Genomic_DNA"/>
</dbReference>
<dbReference type="PANTHER" id="PTHR45138:SF9">
    <property type="entry name" value="DIGUANYLATE CYCLASE DGCM-RELATED"/>
    <property type="match status" value="1"/>
</dbReference>
<reference evidence="6 7" key="1">
    <citation type="submission" date="2018-06" db="EMBL/GenBank/DDBJ databases">
        <authorList>
            <consortium name="Pathogen Informatics"/>
            <person name="Doyle S."/>
        </authorList>
    </citation>
    <scope>NUCLEOTIDE SEQUENCE [LARGE SCALE GENOMIC DNA]</scope>
    <source>
        <strain evidence="6 7">NCTC13315</strain>
    </source>
</reference>
<keyword evidence="4" id="KW-0472">Membrane</keyword>
<keyword evidence="6" id="KW-0418">Kinase</keyword>
<keyword evidence="6" id="KW-0808">Transferase</keyword>
<dbReference type="PROSITE" id="PS50887">
    <property type="entry name" value="GGDEF"/>
    <property type="match status" value="1"/>
</dbReference>
<evidence type="ECO:0000313" key="6">
    <source>
        <dbReference type="EMBL" id="STX55475.1"/>
    </source>
</evidence>
<keyword evidence="6" id="KW-0548">Nucleotidyltransferase</keyword>
<dbReference type="GO" id="GO:0016301">
    <property type="term" value="F:kinase activity"/>
    <property type="evidence" value="ECO:0007669"/>
    <property type="project" value="UniProtKB-KW"/>
</dbReference>
<feature type="transmembrane region" description="Helical" evidence="4">
    <location>
        <begin position="37"/>
        <end position="62"/>
    </location>
</feature>
<dbReference type="PANTHER" id="PTHR45138">
    <property type="entry name" value="REGULATORY COMPONENTS OF SENSORY TRANSDUCTION SYSTEM"/>
    <property type="match status" value="1"/>
</dbReference>
<keyword evidence="4" id="KW-1133">Transmembrane helix</keyword>
<dbReference type="GO" id="GO:0052621">
    <property type="term" value="F:diguanylate cyclase activity"/>
    <property type="evidence" value="ECO:0007669"/>
    <property type="project" value="UniProtKB-EC"/>
</dbReference>
<dbReference type="CDD" id="cd01949">
    <property type="entry name" value="GGDEF"/>
    <property type="match status" value="1"/>
</dbReference>
<dbReference type="Proteomes" id="UP000254968">
    <property type="component" value="Unassembled WGS sequence"/>
</dbReference>
<feature type="domain" description="GGDEF" evidence="5">
    <location>
        <begin position="144"/>
        <end position="275"/>
    </location>
</feature>
<sequence>MNTLFIPTTMIILGVLFLLKGGHLIQRLLKHTKIYQHYWLAYLCLIGFFILGYSGCILYGIYIDPHCLNYFYATIFLLGGFYIYLSCQLMTKTIKKIESMDELTSRFEALEHRIKHDGLTGCNTRDHLFDVLNTRFQAIKRTNKTLVILFIDMDNFKLVNDCYGHDAGDLVLKNFGQLLKQRLRKGDIVARYGGDEFILLMENVSIDEACRIAKDIIELTQQLLSNEHITISCSIGISQLHAHSSSIFEVIKEADRACYAAKQKATPDSICIYDINNSP</sequence>
<dbReference type="NCBIfam" id="TIGR00254">
    <property type="entry name" value="GGDEF"/>
    <property type="match status" value="1"/>
</dbReference>
<organism evidence="6 7">
    <name type="scientific">Legionella beliardensis</name>
    <dbReference type="NCBI Taxonomy" id="91822"/>
    <lineage>
        <taxon>Bacteria</taxon>
        <taxon>Pseudomonadati</taxon>
        <taxon>Pseudomonadota</taxon>
        <taxon>Gammaproteobacteria</taxon>
        <taxon>Legionellales</taxon>
        <taxon>Legionellaceae</taxon>
        <taxon>Legionella</taxon>
    </lineage>
</organism>
<dbReference type="InterPro" id="IPR000160">
    <property type="entry name" value="GGDEF_dom"/>
</dbReference>
<dbReference type="EC" id="2.7.7.65" evidence="2"/>
<accession>A0A378JPF3</accession>
<dbReference type="RefSeq" id="WP_242604262.1">
    <property type="nucleotide sequence ID" value="NZ_CAAAHO010000010.1"/>
</dbReference>
<dbReference type="Gene3D" id="3.30.70.270">
    <property type="match status" value="1"/>
</dbReference>
<name>A0A378JPF3_9GAMM</name>
<feature type="transmembrane region" description="Helical" evidence="4">
    <location>
        <begin position="6"/>
        <end position="25"/>
    </location>
</feature>
<dbReference type="InterPro" id="IPR043128">
    <property type="entry name" value="Rev_trsase/Diguanyl_cyclase"/>
</dbReference>
<dbReference type="FunFam" id="3.30.70.270:FF:000001">
    <property type="entry name" value="Diguanylate cyclase domain protein"/>
    <property type="match status" value="1"/>
</dbReference>
<proteinExistence type="predicted"/>
<evidence type="ECO:0000256" key="4">
    <source>
        <dbReference type="SAM" id="Phobius"/>
    </source>
</evidence>
<dbReference type="InterPro" id="IPR029787">
    <property type="entry name" value="Nucleotide_cyclase"/>
</dbReference>
<keyword evidence="7" id="KW-1185">Reference proteome</keyword>
<evidence type="ECO:0000256" key="3">
    <source>
        <dbReference type="ARBA" id="ARBA00034247"/>
    </source>
</evidence>
<gene>
    <name evidence="6" type="primary">adrA_1</name>
    <name evidence="6" type="ORF">NCTC13315_02847</name>
</gene>
<dbReference type="GO" id="GO:0043709">
    <property type="term" value="P:cell adhesion involved in single-species biofilm formation"/>
    <property type="evidence" value="ECO:0007669"/>
    <property type="project" value="TreeGrafter"/>
</dbReference>
<evidence type="ECO:0000256" key="1">
    <source>
        <dbReference type="ARBA" id="ARBA00001946"/>
    </source>
</evidence>